<evidence type="ECO:0000313" key="4">
    <source>
        <dbReference type="Proteomes" id="UP001157109"/>
    </source>
</evidence>
<dbReference type="Gene3D" id="3.20.20.150">
    <property type="entry name" value="Divalent-metal-dependent TIM barrel enzymes"/>
    <property type="match status" value="1"/>
</dbReference>
<dbReference type="SUPFAM" id="SSF51658">
    <property type="entry name" value="Xylose isomerase-like"/>
    <property type="match status" value="1"/>
</dbReference>
<gene>
    <name evidence="3" type="primary">iolE</name>
    <name evidence="3" type="ORF">GCM10025862_07640</name>
</gene>
<dbReference type="EMBL" id="BSUJ01000001">
    <property type="protein sequence ID" value="GMA18743.1"/>
    <property type="molecule type" value="Genomic_DNA"/>
</dbReference>
<dbReference type="Pfam" id="PF01261">
    <property type="entry name" value="AP_endonuc_2"/>
    <property type="match status" value="1"/>
</dbReference>
<dbReference type="InterPro" id="IPR036237">
    <property type="entry name" value="Xyl_isomerase-like_sf"/>
</dbReference>
<comment type="caution">
    <text evidence="3">The sequence shown here is derived from an EMBL/GenBank/DDBJ whole genome shotgun (WGS) entry which is preliminary data.</text>
</comment>
<organism evidence="3 4">
    <name type="scientific">Arsenicicoccus piscis</name>
    <dbReference type="NCBI Taxonomy" id="673954"/>
    <lineage>
        <taxon>Bacteria</taxon>
        <taxon>Bacillati</taxon>
        <taxon>Actinomycetota</taxon>
        <taxon>Actinomycetes</taxon>
        <taxon>Micrococcales</taxon>
        <taxon>Intrasporangiaceae</taxon>
        <taxon>Arsenicicoccus</taxon>
    </lineage>
</organism>
<dbReference type="RefSeq" id="WP_241443254.1">
    <property type="nucleotide sequence ID" value="NZ_BSUJ01000001.1"/>
</dbReference>
<sequence>MSPAGPGPRISVNPIPYWARDGQVDKSKEVFDEAFADFQQIGFTAVKADLPEGMSAEEYRSWIGSYGLAPAISTVMAPFTEDAAGLAPGGRESLERFAHDQRSLGLDTTMVIAPMTPTRMATPAVGVDYTPEQLDRTTDNLATVCKILLGAGLYPTMHPHVGSLVETERELRHVLDELEPAALGFGPDTGHMRWAGMDPAALIRDYADRVRGIHIKDVFADHLPAQADSSMGYHEIGATKRLWVEPGHGVVDFDAVMAAMPAGYAGDYMIEVDVPSVPTRLESHQISYDWAQRALAGGS</sequence>
<dbReference type="PANTHER" id="PTHR12110:SF41">
    <property type="entry name" value="INOSOSE DEHYDRATASE"/>
    <property type="match status" value="1"/>
</dbReference>
<dbReference type="InterPro" id="IPR050312">
    <property type="entry name" value="IolE/XylAMocC-like"/>
</dbReference>
<proteinExistence type="predicted"/>
<feature type="domain" description="Xylose isomerase-like TIM barrel" evidence="2">
    <location>
        <begin position="37"/>
        <end position="279"/>
    </location>
</feature>
<dbReference type="Proteomes" id="UP001157109">
    <property type="component" value="Unassembled WGS sequence"/>
</dbReference>
<evidence type="ECO:0000259" key="2">
    <source>
        <dbReference type="Pfam" id="PF01261"/>
    </source>
</evidence>
<accession>A0ABQ6HM51</accession>
<keyword evidence="1" id="KW-0119">Carbohydrate metabolism</keyword>
<name>A0ABQ6HM51_9MICO</name>
<keyword evidence="4" id="KW-1185">Reference proteome</keyword>
<evidence type="ECO:0000313" key="3">
    <source>
        <dbReference type="EMBL" id="GMA18743.1"/>
    </source>
</evidence>
<evidence type="ECO:0000256" key="1">
    <source>
        <dbReference type="ARBA" id="ARBA00023277"/>
    </source>
</evidence>
<protein>
    <submittedName>
        <fullName evidence="3">Inosose dehydratase</fullName>
    </submittedName>
</protein>
<reference evidence="4" key="1">
    <citation type="journal article" date="2019" name="Int. J. Syst. Evol. Microbiol.">
        <title>The Global Catalogue of Microorganisms (GCM) 10K type strain sequencing project: providing services to taxonomists for standard genome sequencing and annotation.</title>
        <authorList>
            <consortium name="The Broad Institute Genomics Platform"/>
            <consortium name="The Broad Institute Genome Sequencing Center for Infectious Disease"/>
            <person name="Wu L."/>
            <person name="Ma J."/>
        </authorList>
    </citation>
    <scope>NUCLEOTIDE SEQUENCE [LARGE SCALE GENOMIC DNA]</scope>
    <source>
        <strain evidence="4">NBRC 105830</strain>
    </source>
</reference>
<dbReference type="PANTHER" id="PTHR12110">
    <property type="entry name" value="HYDROXYPYRUVATE ISOMERASE"/>
    <property type="match status" value="1"/>
</dbReference>
<dbReference type="InterPro" id="IPR013022">
    <property type="entry name" value="Xyl_isomerase-like_TIM-brl"/>
</dbReference>